<dbReference type="Proteomes" id="UP000030701">
    <property type="component" value="Unassembled WGS sequence"/>
</dbReference>
<feature type="domain" description="BTB" evidence="1">
    <location>
        <begin position="27"/>
        <end position="77"/>
    </location>
</feature>
<dbReference type="InterPro" id="IPR000210">
    <property type="entry name" value="BTB/POZ_dom"/>
</dbReference>
<proteinExistence type="predicted"/>
<dbReference type="PROSITE" id="PS50097">
    <property type="entry name" value="BTB"/>
    <property type="match status" value="1"/>
</dbReference>
<reference evidence="2" key="2">
    <citation type="submission" date="2012-05" db="EMBL/GenBank/DDBJ databases">
        <title>The Genome Annotation of Fusarium oxysporum Cotton.</title>
        <authorList>
            <consortium name="The Broad Institute Genomics Platform"/>
            <person name="Ma L.-J."/>
            <person name="Corby-Kistler H."/>
            <person name="Broz K."/>
            <person name="Gale L.R."/>
            <person name="Jonkers W."/>
            <person name="O'Donnell K."/>
            <person name="Ploetz R."/>
            <person name="Steinberg C."/>
            <person name="Schwartz D.C."/>
            <person name="VanEtten H."/>
            <person name="Zhou S."/>
            <person name="Young S.K."/>
            <person name="Zeng Q."/>
            <person name="Gargeya S."/>
            <person name="Fitzgerald M."/>
            <person name="Abouelleil A."/>
            <person name="Alvarado L."/>
            <person name="Chapman S.B."/>
            <person name="Gainer-Dewar J."/>
            <person name="Goldberg J."/>
            <person name="Griggs A."/>
            <person name="Gujja S."/>
            <person name="Hansen M."/>
            <person name="Howarth C."/>
            <person name="Imamovic A."/>
            <person name="Ireland A."/>
            <person name="Larimer J."/>
            <person name="McCowan C."/>
            <person name="Murphy C."/>
            <person name="Pearson M."/>
            <person name="Poon T.W."/>
            <person name="Priest M."/>
            <person name="Roberts A."/>
            <person name="Saif S."/>
            <person name="Shea T."/>
            <person name="Sykes S."/>
            <person name="Wortman J."/>
            <person name="Nusbaum C."/>
            <person name="Birren B."/>
        </authorList>
    </citation>
    <scope>NUCLEOTIDE SEQUENCE</scope>
    <source>
        <strain evidence="2">25433</strain>
    </source>
</reference>
<evidence type="ECO:0000313" key="2">
    <source>
        <dbReference type="EMBL" id="EXM21621.1"/>
    </source>
</evidence>
<dbReference type="PANTHER" id="PTHR47843">
    <property type="entry name" value="BTB DOMAIN-CONTAINING PROTEIN-RELATED"/>
    <property type="match status" value="1"/>
</dbReference>
<dbReference type="InterPro" id="IPR011333">
    <property type="entry name" value="SKP1/BTB/POZ_sf"/>
</dbReference>
<evidence type="ECO:0000259" key="1">
    <source>
        <dbReference type="PROSITE" id="PS50097"/>
    </source>
</evidence>
<protein>
    <recommendedName>
        <fullName evidence="1">BTB domain-containing protein</fullName>
    </recommendedName>
</protein>
<dbReference type="PANTHER" id="PTHR47843:SF5">
    <property type="entry name" value="BTB_POZ DOMAIN PROTEIN"/>
    <property type="match status" value="1"/>
</dbReference>
<dbReference type="HOGENOM" id="CLU_057752_5_3_1"/>
<organism evidence="2">
    <name type="scientific">Fusarium oxysporum f. sp. vasinfectum 25433</name>
    <dbReference type="NCBI Taxonomy" id="1089449"/>
    <lineage>
        <taxon>Eukaryota</taxon>
        <taxon>Fungi</taxon>
        <taxon>Dikarya</taxon>
        <taxon>Ascomycota</taxon>
        <taxon>Pezizomycotina</taxon>
        <taxon>Sordariomycetes</taxon>
        <taxon>Hypocreomycetidae</taxon>
        <taxon>Hypocreales</taxon>
        <taxon>Nectriaceae</taxon>
        <taxon>Fusarium</taxon>
        <taxon>Fusarium oxysporum species complex</taxon>
    </lineage>
</organism>
<reference evidence="2" key="1">
    <citation type="submission" date="2011-11" db="EMBL/GenBank/DDBJ databases">
        <title>The Genome Sequence of Fusarium oxysporum Cotton.</title>
        <authorList>
            <consortium name="The Broad Institute Genome Sequencing Platform"/>
            <person name="Ma L.-J."/>
            <person name="Gale L.R."/>
            <person name="Schwartz D.C."/>
            <person name="Zhou S."/>
            <person name="Corby-Kistler H."/>
            <person name="Young S.K."/>
            <person name="Zeng Q."/>
            <person name="Gargeya S."/>
            <person name="Fitzgerald M."/>
            <person name="Haas B."/>
            <person name="Abouelleil A."/>
            <person name="Alvarado L."/>
            <person name="Arachchi H.M."/>
            <person name="Berlin A."/>
            <person name="Brown A."/>
            <person name="Chapman S.B."/>
            <person name="Chen Z."/>
            <person name="Dunbar C."/>
            <person name="Freedman E."/>
            <person name="Gearin G."/>
            <person name="Goldberg J."/>
            <person name="Griggs A."/>
            <person name="Gujja S."/>
            <person name="Heiman D."/>
            <person name="Howarth C."/>
            <person name="Larson L."/>
            <person name="Lui A."/>
            <person name="MacDonald P.J.P."/>
            <person name="Montmayeur A."/>
            <person name="Murphy C."/>
            <person name="Neiman D."/>
            <person name="Pearson M."/>
            <person name="Priest M."/>
            <person name="Roberts A."/>
            <person name="Saif S."/>
            <person name="Shea T."/>
            <person name="Shenoy N."/>
            <person name="Sisk P."/>
            <person name="Stolte C."/>
            <person name="Sykes S."/>
            <person name="Wortman J."/>
            <person name="Nusbaum C."/>
            <person name="Birren B."/>
        </authorList>
    </citation>
    <scope>NUCLEOTIDE SEQUENCE [LARGE SCALE GENOMIC DNA]</scope>
    <source>
        <strain evidence="2">25433</strain>
    </source>
</reference>
<dbReference type="Gene3D" id="3.30.710.10">
    <property type="entry name" value="Potassium Channel Kv1.1, Chain A"/>
    <property type="match status" value="1"/>
</dbReference>
<gene>
    <name evidence="2" type="ORF">FOTG_10556</name>
</gene>
<dbReference type="AlphaFoldDB" id="X0LKS9"/>
<name>X0LKS9_FUSOX</name>
<accession>X0LKS9</accession>
<dbReference type="EMBL" id="JH657945">
    <property type="protein sequence ID" value="EXM21621.1"/>
    <property type="molecule type" value="Genomic_DNA"/>
</dbReference>
<dbReference type="SUPFAM" id="SSF54695">
    <property type="entry name" value="POZ domain"/>
    <property type="match status" value="1"/>
</dbReference>
<sequence>MASEKMNQHFEMLGASLSKLHETGTYSDLIITCRNDTYQVHKAIVCPRSSFFTAVCSGKFKEGQEGKINLPDDDPDAGHRFVGNRGVKGMVPKLAARIGPSSNLCLFAKVYALGEKYGILGLKAIALGKFEILAKGHFQTEDFRLAVQEVYTSTIDHDRGLRDVVVCTVEENIGLLNDEAFEAVVKNSELCHDLLMKMTSMSRAG</sequence>
<dbReference type="OrthoDB" id="6359816at2759"/>
<dbReference type="Pfam" id="PF00651">
    <property type="entry name" value="BTB"/>
    <property type="match status" value="1"/>
</dbReference>
<dbReference type="CDD" id="cd18186">
    <property type="entry name" value="BTB_POZ_ZBTB_KLHL-like"/>
    <property type="match status" value="1"/>
</dbReference>